<keyword evidence="2" id="KW-1133">Transmembrane helix</keyword>
<reference evidence="5" key="1">
    <citation type="submission" date="2021-10" db="EMBL/GenBank/DDBJ databases">
        <title>Novel species in genus Arthrobacter.</title>
        <authorList>
            <person name="Liu Y."/>
        </authorList>
    </citation>
    <scope>NUCLEOTIDE SEQUENCE</scope>
    <source>
        <strain evidence="5">Zg-Y462</strain>
        <strain evidence="7">zg-Y462</strain>
    </source>
</reference>
<feature type="transmembrane region" description="Helical" evidence="2">
    <location>
        <begin position="140"/>
        <end position="157"/>
    </location>
</feature>
<dbReference type="InterPro" id="IPR043968">
    <property type="entry name" value="SGNH"/>
</dbReference>
<feature type="region of interest" description="Disordered" evidence="1">
    <location>
        <begin position="395"/>
        <end position="421"/>
    </location>
</feature>
<evidence type="ECO:0000313" key="5">
    <source>
        <dbReference type="EMBL" id="MCC3273509.1"/>
    </source>
</evidence>
<feature type="transmembrane region" description="Helical" evidence="2">
    <location>
        <begin position="67"/>
        <end position="87"/>
    </location>
</feature>
<dbReference type="PANTHER" id="PTHR23028">
    <property type="entry name" value="ACETYLTRANSFERASE"/>
    <property type="match status" value="1"/>
</dbReference>
<accession>A0A9X1SC54</accession>
<dbReference type="GO" id="GO:0009103">
    <property type="term" value="P:lipopolysaccharide biosynthetic process"/>
    <property type="evidence" value="ECO:0007669"/>
    <property type="project" value="TreeGrafter"/>
</dbReference>
<evidence type="ECO:0000256" key="1">
    <source>
        <dbReference type="SAM" id="MobiDB-lite"/>
    </source>
</evidence>
<dbReference type="PANTHER" id="PTHR23028:SF53">
    <property type="entry name" value="ACYL_TRANSF_3 DOMAIN-CONTAINING PROTEIN"/>
    <property type="match status" value="1"/>
</dbReference>
<protein>
    <submittedName>
        <fullName evidence="5">Acyltransferase</fullName>
    </submittedName>
</protein>
<keyword evidence="7" id="KW-1185">Reference proteome</keyword>
<feature type="transmembrane region" description="Helical" evidence="2">
    <location>
        <begin position="20"/>
        <end position="46"/>
    </location>
</feature>
<feature type="transmembrane region" description="Helical" evidence="2">
    <location>
        <begin position="370"/>
        <end position="388"/>
    </location>
</feature>
<keyword evidence="2" id="KW-0472">Membrane</keyword>
<evidence type="ECO:0000259" key="4">
    <source>
        <dbReference type="Pfam" id="PF19040"/>
    </source>
</evidence>
<feature type="transmembrane region" description="Helical" evidence="2">
    <location>
        <begin position="317"/>
        <end position="338"/>
    </location>
</feature>
<dbReference type="InterPro" id="IPR050879">
    <property type="entry name" value="Acyltransferase_3"/>
</dbReference>
<dbReference type="RefSeq" id="WP_227929267.1">
    <property type="nucleotide sequence ID" value="NZ_CP094984.1"/>
</dbReference>
<feature type="domain" description="Acyltransferase 3" evidence="3">
    <location>
        <begin position="3"/>
        <end position="333"/>
    </location>
</feature>
<sequence>MDIQGLRTVAVLAVISDHLLGYPFGGFVGVDVFFVISGFLITSLLLREQERTGRISFSGFYRRRVKRIIPAAVIVIAVTIILSWALFRRTRAESITWDGFYALIFGANWHYAATGTDYMQAGGPVSPLQHFWSLAVEEQFYVFWPWLIVLVMGVLAHRLSLSLAAARRLLAGVMGLVVAAAFVFSLWETAARPTVAYFSTASRTWELAVGALLAVIAGSLPTLSLMMRTVLGYAGLAGIIWSIIYVSPDMAFPGPWGCVPVLSTALVIAAGINGPQPYLYPLTNRVSNYLGNISYSLYLWHFPVIILMESVVPQENLTAWVLMVLGMGALSIASYHFIEDPIRKSSWLDPSPRPPRKRKSSGLDQPSKQAAMGVLVSVTAFAVILAITTTTETEPSLSVQPAPASTSGQEGATPDAPPDTAAGRLSAEIEAASTSTAWPELSPSLDNLAFVPEWTVDKCMNVTDANFSQCIYGDTAAAKTAVVIGDSVALSWMPGLRESLGKQGWRIQLLTKEQCPAIELQVERSDDKAGFADECIAHQQWTMAKIAEMTPDMVLVSSALNTRDRLVGAPAKEEALSLWSEATVQKLTDVREVTEGQIVLMSVAATGKNLMECATRVSRPGDCAVTDRDRYVSTVAAEKAAAESVEGTRFVSTVPWFCGSVSCPAFAGTTPIFVDPQHITPEYSAKLAPVLSEAILGPEEG</sequence>
<dbReference type="Proteomes" id="UP001155145">
    <property type="component" value="Unassembled WGS sequence"/>
</dbReference>
<dbReference type="Proteomes" id="UP000829758">
    <property type="component" value="Chromosome"/>
</dbReference>
<keyword evidence="5" id="KW-0808">Transferase</keyword>
<dbReference type="Pfam" id="PF19040">
    <property type="entry name" value="SGNH"/>
    <property type="match status" value="1"/>
</dbReference>
<feature type="compositionally biased region" description="Low complexity" evidence="1">
    <location>
        <begin position="412"/>
        <end position="421"/>
    </location>
</feature>
<evidence type="ECO:0000313" key="8">
    <source>
        <dbReference type="Proteomes" id="UP001155145"/>
    </source>
</evidence>
<dbReference type="GO" id="GO:0016020">
    <property type="term" value="C:membrane"/>
    <property type="evidence" value="ECO:0007669"/>
    <property type="project" value="TreeGrafter"/>
</dbReference>
<dbReference type="AlphaFoldDB" id="A0A9X1SC54"/>
<feature type="transmembrane region" description="Helical" evidence="2">
    <location>
        <begin position="293"/>
        <end position="311"/>
    </location>
</feature>
<dbReference type="InterPro" id="IPR002656">
    <property type="entry name" value="Acyl_transf_3_dom"/>
</dbReference>
<feature type="compositionally biased region" description="Polar residues" evidence="1">
    <location>
        <begin position="395"/>
        <end position="410"/>
    </location>
</feature>
<dbReference type="Pfam" id="PF01757">
    <property type="entry name" value="Acyl_transf_3"/>
    <property type="match status" value="1"/>
</dbReference>
<feature type="domain" description="SGNH" evidence="4">
    <location>
        <begin position="466"/>
        <end position="691"/>
    </location>
</feature>
<feature type="transmembrane region" description="Helical" evidence="2">
    <location>
        <begin position="230"/>
        <end position="248"/>
    </location>
</feature>
<feature type="transmembrane region" description="Helical" evidence="2">
    <location>
        <begin position="169"/>
        <end position="187"/>
    </location>
</feature>
<keyword evidence="5" id="KW-0012">Acyltransferase</keyword>
<evidence type="ECO:0000313" key="6">
    <source>
        <dbReference type="EMBL" id="UON92322.1"/>
    </source>
</evidence>
<evidence type="ECO:0000313" key="7">
    <source>
        <dbReference type="Proteomes" id="UP000829758"/>
    </source>
</evidence>
<proteinExistence type="predicted"/>
<dbReference type="EMBL" id="JAJFZT010000008">
    <property type="protein sequence ID" value="MCC3273509.1"/>
    <property type="molecule type" value="Genomic_DNA"/>
</dbReference>
<feature type="transmembrane region" description="Helical" evidence="2">
    <location>
        <begin position="254"/>
        <end position="272"/>
    </location>
</feature>
<gene>
    <name evidence="5" type="ORF">LJ755_12305</name>
    <name evidence="6" type="ORF">MUK71_01295</name>
</gene>
<name>A0A9X1SC54_9MICC</name>
<organism evidence="5 8">
    <name type="scientific">Arthrobacter zhangbolii</name>
    <dbReference type="NCBI Taxonomy" id="2886936"/>
    <lineage>
        <taxon>Bacteria</taxon>
        <taxon>Bacillati</taxon>
        <taxon>Actinomycetota</taxon>
        <taxon>Actinomycetes</taxon>
        <taxon>Micrococcales</taxon>
        <taxon>Micrococcaceae</taxon>
        <taxon>Arthrobacter</taxon>
    </lineage>
</organism>
<dbReference type="GO" id="GO:0016747">
    <property type="term" value="F:acyltransferase activity, transferring groups other than amino-acyl groups"/>
    <property type="evidence" value="ECO:0007669"/>
    <property type="project" value="InterPro"/>
</dbReference>
<dbReference type="EMBL" id="CP094984">
    <property type="protein sequence ID" value="UON92322.1"/>
    <property type="molecule type" value="Genomic_DNA"/>
</dbReference>
<keyword evidence="2" id="KW-0812">Transmembrane</keyword>
<feature type="transmembrane region" description="Helical" evidence="2">
    <location>
        <begin position="207"/>
        <end position="223"/>
    </location>
</feature>
<evidence type="ECO:0000259" key="3">
    <source>
        <dbReference type="Pfam" id="PF01757"/>
    </source>
</evidence>
<evidence type="ECO:0000256" key="2">
    <source>
        <dbReference type="SAM" id="Phobius"/>
    </source>
</evidence>